<comment type="caution">
    <text evidence="8">The sequence shown here is derived from an EMBL/GenBank/DDBJ whole genome shotgun (WGS) entry which is preliminary data.</text>
</comment>
<name>A0A846WJ45_9ACTN</name>
<accession>A0A846WJ45</accession>
<dbReference type="PRINTS" id="PR00411">
    <property type="entry name" value="PNDRDTASEI"/>
</dbReference>
<dbReference type="Proteomes" id="UP000563898">
    <property type="component" value="Unassembled WGS sequence"/>
</dbReference>
<dbReference type="PANTHER" id="PTHR43872:SF1">
    <property type="entry name" value="MONOOXYGENASE, PUTATIVE (AFU_ORTHOLOGUE AFUA_8G02570)-RELATED"/>
    <property type="match status" value="1"/>
</dbReference>
<dbReference type="RefSeq" id="WP_006369037.1">
    <property type="nucleotide sequence ID" value="NZ_CP073075.1"/>
</dbReference>
<dbReference type="InterPro" id="IPR036188">
    <property type="entry name" value="FAD/NAD-bd_sf"/>
</dbReference>
<dbReference type="OMA" id="GPWYGRV"/>
<evidence type="ECO:0000313" key="9">
    <source>
        <dbReference type="Proteomes" id="UP000563898"/>
    </source>
</evidence>
<evidence type="ECO:0000256" key="6">
    <source>
        <dbReference type="ARBA" id="ARBA00023002"/>
    </source>
</evidence>
<keyword evidence="6" id="KW-0560">Oxidoreductase</keyword>
<proteinExistence type="inferred from homology"/>
<keyword evidence="3" id="KW-0285">Flavoprotein</keyword>
<gene>
    <name evidence="8" type="ORF">HGA05_05725</name>
</gene>
<evidence type="ECO:0000256" key="3">
    <source>
        <dbReference type="ARBA" id="ARBA00022630"/>
    </source>
</evidence>
<evidence type="ECO:0000313" key="8">
    <source>
        <dbReference type="EMBL" id="NKY01067.1"/>
    </source>
</evidence>
<dbReference type="GeneID" id="90157338"/>
<keyword evidence="7" id="KW-0503">Monooxygenase</keyword>
<evidence type="ECO:0000256" key="5">
    <source>
        <dbReference type="ARBA" id="ARBA00022857"/>
    </source>
</evidence>
<dbReference type="AlphaFoldDB" id="A0A846WJ45"/>
<dbReference type="InterPro" id="IPR051820">
    <property type="entry name" value="FAD-binding_MO"/>
</dbReference>
<dbReference type="Gene3D" id="3.50.50.60">
    <property type="entry name" value="FAD/NAD(P)-binding domain"/>
    <property type="match status" value="1"/>
</dbReference>
<dbReference type="PANTHER" id="PTHR43872">
    <property type="entry name" value="MONOOXYGENASE, PUTATIVE (AFU_ORTHOLOGUE AFUA_8G02570)-RELATED"/>
    <property type="match status" value="1"/>
</dbReference>
<dbReference type="Pfam" id="PF13738">
    <property type="entry name" value="Pyr_redox_3"/>
    <property type="match status" value="1"/>
</dbReference>
<organism evidence="8 9">
    <name type="scientific">Gordonia polyisoprenivorans</name>
    <dbReference type="NCBI Taxonomy" id="84595"/>
    <lineage>
        <taxon>Bacteria</taxon>
        <taxon>Bacillati</taxon>
        <taxon>Actinomycetota</taxon>
        <taxon>Actinomycetes</taxon>
        <taxon>Mycobacteriales</taxon>
        <taxon>Gordoniaceae</taxon>
        <taxon>Gordonia</taxon>
    </lineage>
</organism>
<sequence>MTTTDEPTTSGDEPITVDTDVVIIGAGLSGIDIAYRLRERNPDVRYVILERRPRIGGTWDLFRYPGVRSDSDIFSLSYPFEPWRRPEALADGEHIREYLVHTAHAHGIDTHMRFDRRVEGADWDSSTDTWTVSVEQGESHPAERYRCRFVALATGYYDYDHPYTPPFPGLDDFTGPVVHPQLWPEDLDYAGKRIVVIGSGATAVSLIPALARTAAHVTMLQRSPSYIYSSPQKQIFAPLVRKVLPRNAAHRVIRSRYALQTAALVHATHRFPTLGRKLIRSGVVKNLPADYPVDVHFNPTYDPWDQRMCMVPDADLFQAIASGSVEMVTDHIERLDATGVTLTSGRHLDADIVVTATGLQLQAFGGITLRIDGAEVKPHDRFLFKSRFLEDVPNLAWSLGYTNASWTLRADMTAQSIAELVAYMREHGYTHAYPHLGERSMPSKSIWDLQAGYVLRSPEAYPKSGTRGAWEVRHNYYRDLLDHRLDKVDDGLVFGRAPVAADHG</sequence>
<keyword evidence="4" id="KW-0274">FAD</keyword>
<comment type="cofactor">
    <cofactor evidence="1">
        <name>FAD</name>
        <dbReference type="ChEBI" id="CHEBI:57692"/>
    </cofactor>
</comment>
<dbReference type="EMBL" id="JAAXPC010000002">
    <property type="protein sequence ID" value="NKY01067.1"/>
    <property type="molecule type" value="Genomic_DNA"/>
</dbReference>
<evidence type="ECO:0000256" key="1">
    <source>
        <dbReference type="ARBA" id="ARBA00001974"/>
    </source>
</evidence>
<evidence type="ECO:0000256" key="7">
    <source>
        <dbReference type="ARBA" id="ARBA00023033"/>
    </source>
</evidence>
<dbReference type="GO" id="GO:0004497">
    <property type="term" value="F:monooxygenase activity"/>
    <property type="evidence" value="ECO:0007669"/>
    <property type="project" value="UniProtKB-KW"/>
</dbReference>
<comment type="similarity">
    <text evidence="2">Belongs to the FAD-binding monooxygenase family.</text>
</comment>
<reference evidence="8 9" key="1">
    <citation type="submission" date="2020-04" db="EMBL/GenBank/DDBJ databases">
        <title>MicrobeNet Type strains.</title>
        <authorList>
            <person name="Nicholson A.C."/>
        </authorList>
    </citation>
    <scope>NUCLEOTIDE SEQUENCE [LARGE SCALE GENOMIC DNA]</scope>
    <source>
        <strain evidence="8 9">ATCC BAA-14</strain>
    </source>
</reference>
<dbReference type="FunFam" id="3.50.50.60:FF:000228">
    <property type="entry name" value="FAD-containing monooxygenase EthA"/>
    <property type="match status" value="1"/>
</dbReference>
<dbReference type="SUPFAM" id="SSF51905">
    <property type="entry name" value="FAD/NAD(P)-binding domain"/>
    <property type="match status" value="1"/>
</dbReference>
<evidence type="ECO:0000256" key="4">
    <source>
        <dbReference type="ARBA" id="ARBA00022827"/>
    </source>
</evidence>
<protein>
    <submittedName>
        <fullName evidence="8">NAD(P)/FAD-dependent oxidoreductase</fullName>
    </submittedName>
</protein>
<keyword evidence="5" id="KW-0521">NADP</keyword>
<evidence type="ECO:0000256" key="2">
    <source>
        <dbReference type="ARBA" id="ARBA00010139"/>
    </source>
</evidence>